<dbReference type="AlphaFoldDB" id="V4LRF6"/>
<organism evidence="5 6">
    <name type="scientific">Eutrema salsugineum</name>
    <name type="common">Saltwater cress</name>
    <name type="synonym">Sisymbrium salsugineum</name>
    <dbReference type="NCBI Taxonomy" id="72664"/>
    <lineage>
        <taxon>Eukaryota</taxon>
        <taxon>Viridiplantae</taxon>
        <taxon>Streptophyta</taxon>
        <taxon>Embryophyta</taxon>
        <taxon>Tracheophyta</taxon>
        <taxon>Spermatophyta</taxon>
        <taxon>Magnoliopsida</taxon>
        <taxon>eudicotyledons</taxon>
        <taxon>Gunneridae</taxon>
        <taxon>Pentapetalae</taxon>
        <taxon>rosids</taxon>
        <taxon>malvids</taxon>
        <taxon>Brassicales</taxon>
        <taxon>Brassicaceae</taxon>
        <taxon>Eutremeae</taxon>
        <taxon>Eutrema</taxon>
    </lineage>
</organism>
<gene>
    <name evidence="5" type="ORF">EUTSA_v10015836mg</name>
</gene>
<evidence type="ECO:0000256" key="1">
    <source>
        <dbReference type="ARBA" id="ARBA00004123"/>
    </source>
</evidence>
<dbReference type="KEGG" id="eus:EUTSA_v10015836mg"/>
<dbReference type="Proteomes" id="UP000030689">
    <property type="component" value="Unassembled WGS sequence"/>
</dbReference>
<reference evidence="5 6" key="1">
    <citation type="journal article" date="2013" name="Front. Plant Sci.">
        <title>The Reference Genome of the Halophytic Plant Eutrema salsugineum.</title>
        <authorList>
            <person name="Yang R."/>
            <person name="Jarvis D.E."/>
            <person name="Chen H."/>
            <person name="Beilstein M.A."/>
            <person name="Grimwood J."/>
            <person name="Jenkins J."/>
            <person name="Shu S."/>
            <person name="Prochnik S."/>
            <person name="Xin M."/>
            <person name="Ma C."/>
            <person name="Schmutz J."/>
            <person name="Wing R.A."/>
            <person name="Mitchell-Olds T."/>
            <person name="Schumaker K.S."/>
            <person name="Wang X."/>
        </authorList>
    </citation>
    <scope>NUCLEOTIDE SEQUENCE [LARGE SCALE GENOMIC DNA]</scope>
</reference>
<dbReference type="eggNOG" id="KOG2652">
    <property type="taxonomic scope" value="Eukaryota"/>
</dbReference>
<dbReference type="EMBL" id="KI517464">
    <property type="protein sequence ID" value="ESQ42458.1"/>
    <property type="molecule type" value="Genomic_DNA"/>
</dbReference>
<evidence type="ECO:0000313" key="6">
    <source>
        <dbReference type="Proteomes" id="UP000030689"/>
    </source>
</evidence>
<evidence type="ECO:0000256" key="2">
    <source>
        <dbReference type="ARBA" id="ARBA00010059"/>
    </source>
</evidence>
<dbReference type="Gramene" id="ESQ42458">
    <property type="protein sequence ID" value="ESQ42458"/>
    <property type="gene ID" value="EUTSA_v10015836mg"/>
</dbReference>
<dbReference type="PANTHER" id="PTHR12694">
    <property type="entry name" value="TRANSCRIPTION INITIATION FACTOR IIA SUBUNIT 1"/>
    <property type="match status" value="1"/>
</dbReference>
<dbReference type="PANTHER" id="PTHR12694:SF15">
    <property type="entry name" value="TFIIA-L3"/>
    <property type="match status" value="1"/>
</dbReference>
<evidence type="ECO:0000256" key="3">
    <source>
        <dbReference type="ARBA" id="ARBA00023163"/>
    </source>
</evidence>
<dbReference type="GO" id="GO:0005672">
    <property type="term" value="C:transcription factor TFIIA complex"/>
    <property type="evidence" value="ECO:0007669"/>
    <property type="project" value="InterPro"/>
</dbReference>
<comment type="subcellular location">
    <subcellularLocation>
        <location evidence="1">Nucleus</location>
    </subcellularLocation>
</comment>
<keyword evidence="3" id="KW-0804">Transcription</keyword>
<dbReference type="InterPro" id="IPR009088">
    <property type="entry name" value="TFIIA_b-brl"/>
</dbReference>
<keyword evidence="6" id="KW-1185">Reference proteome</keyword>
<dbReference type="OrthoDB" id="6275927at2759"/>
<evidence type="ECO:0000256" key="4">
    <source>
        <dbReference type="ARBA" id="ARBA00023242"/>
    </source>
</evidence>
<evidence type="ECO:0000313" key="5">
    <source>
        <dbReference type="EMBL" id="ESQ42458.1"/>
    </source>
</evidence>
<keyword evidence="4" id="KW-0539">Nucleus</keyword>
<dbReference type="STRING" id="72664.V4LRF6"/>
<proteinExistence type="inferred from homology"/>
<dbReference type="Pfam" id="PF03153">
    <property type="entry name" value="TFIIA"/>
    <property type="match status" value="1"/>
</dbReference>
<dbReference type="Gene3D" id="2.30.18.10">
    <property type="entry name" value="Transcription factor IIA (TFIIA), beta-barrel domain"/>
    <property type="match status" value="1"/>
</dbReference>
<sequence length="69" mass="8104">MDEEILNENDDEEDAYNVDNDKDIPHLVMCQFDNVKKRKNKWDCRLKAGVMQINGKNIIFSEVEPTSFI</sequence>
<accession>V4LRF6</accession>
<protein>
    <submittedName>
        <fullName evidence="5">Uncharacterized protein</fullName>
    </submittedName>
</protein>
<comment type="similarity">
    <text evidence="2">Belongs to the TFIIA subunit 1 family.</text>
</comment>
<dbReference type="InterPro" id="IPR004855">
    <property type="entry name" value="TFIIA_asu/bsu"/>
</dbReference>
<name>V4LRF6_EUTSA</name>
<dbReference type="GO" id="GO:0006367">
    <property type="term" value="P:transcription initiation at RNA polymerase II promoter"/>
    <property type="evidence" value="ECO:0007669"/>
    <property type="project" value="InterPro"/>
</dbReference>
<dbReference type="SUPFAM" id="SSF50784">
    <property type="entry name" value="Transcription factor IIA (TFIIA), beta-barrel domain"/>
    <property type="match status" value="1"/>
</dbReference>